<comment type="caution">
    <text evidence="3">The sequence shown here is derived from an EMBL/GenBank/DDBJ whole genome shotgun (WGS) entry which is preliminary data.</text>
</comment>
<reference evidence="3 4" key="1">
    <citation type="journal article" date="2018" name="PLoS Genet.">
        <title>Population sequencing reveals clonal diversity and ancestral inbreeding in the grapevine cultivar Chardonnay.</title>
        <authorList>
            <person name="Roach M.J."/>
            <person name="Johnson D.L."/>
            <person name="Bohlmann J."/>
            <person name="van Vuuren H.J."/>
            <person name="Jones S.J."/>
            <person name="Pretorius I.S."/>
            <person name="Schmidt S.A."/>
            <person name="Borneman A.R."/>
        </authorList>
    </citation>
    <scope>NUCLEOTIDE SEQUENCE [LARGE SCALE GENOMIC DNA]</scope>
    <source>
        <strain evidence="4">cv. Chardonnay</strain>
        <tissue evidence="3">Leaf</tissue>
    </source>
</reference>
<accession>A0A438BWL7</accession>
<dbReference type="PROSITE" id="PS50994">
    <property type="entry name" value="INTEGRASE"/>
    <property type="match status" value="1"/>
</dbReference>
<dbReference type="EMBL" id="QGNW01002602">
    <property type="protein sequence ID" value="RVW15307.1"/>
    <property type="molecule type" value="Genomic_DNA"/>
</dbReference>
<protein>
    <submittedName>
        <fullName evidence="3">Retrovirus-related Pol polyprotein from transposon RE1</fullName>
    </submittedName>
</protein>
<feature type="domain" description="Integrase catalytic" evidence="2">
    <location>
        <begin position="327"/>
        <end position="507"/>
    </location>
</feature>
<feature type="region of interest" description="Disordered" evidence="1">
    <location>
        <begin position="188"/>
        <end position="220"/>
    </location>
</feature>
<dbReference type="InterPro" id="IPR013103">
    <property type="entry name" value="RVT_2"/>
</dbReference>
<dbReference type="Gene3D" id="3.30.420.10">
    <property type="entry name" value="Ribonuclease H-like superfamily/Ribonuclease H"/>
    <property type="match status" value="1"/>
</dbReference>
<evidence type="ECO:0000259" key="2">
    <source>
        <dbReference type="PROSITE" id="PS50994"/>
    </source>
</evidence>
<organism evidence="3 4">
    <name type="scientific">Vitis vinifera</name>
    <name type="common">Grape</name>
    <dbReference type="NCBI Taxonomy" id="29760"/>
    <lineage>
        <taxon>Eukaryota</taxon>
        <taxon>Viridiplantae</taxon>
        <taxon>Streptophyta</taxon>
        <taxon>Embryophyta</taxon>
        <taxon>Tracheophyta</taxon>
        <taxon>Spermatophyta</taxon>
        <taxon>Magnoliopsida</taxon>
        <taxon>eudicotyledons</taxon>
        <taxon>Gunneridae</taxon>
        <taxon>Pentapetalae</taxon>
        <taxon>rosids</taxon>
        <taxon>Vitales</taxon>
        <taxon>Vitaceae</taxon>
        <taxon>Viteae</taxon>
        <taxon>Vitis</taxon>
    </lineage>
</organism>
<dbReference type="Proteomes" id="UP000288805">
    <property type="component" value="Unassembled WGS sequence"/>
</dbReference>
<dbReference type="Pfam" id="PF14223">
    <property type="entry name" value="Retrotran_gag_2"/>
    <property type="match status" value="1"/>
</dbReference>
<dbReference type="AlphaFoldDB" id="A0A438BWL7"/>
<sequence>MADSSFSFNTMIHMVTIKLSSTNYLLWRNQLLPFLQCQNLLSHVDGSVAPPPITIAVDSSSSQPNPQYVAWQLQDQRLLSLLFSSLTEEAMAEVLGLTTARDVWLALENSFSHISKTRELRIKDDLQLIKRGTRSVTEYSRSFKALCDQLTAMGRSVDDTDKVHCFEIFQKSLGSSFPVSSAAFTATNGSFPSSRGGSSSKSRRSRSGYHGGHGHGRGKRGSYIPRCQICKTEGHTTDRCRSRYDRAEPIAQLTEAFTTTCSLSNGSESDWFTDTGASPHMTPDPSQLDKVEPYHGKDCVIVGNGASLPITHTSTLSSFSNFQLLDVLVVPRLTKNLLSISKLTSDFPLSVTFSHDNFVVQNQITGMAVAKGKRAGGLYVLERGHSAFVSVLRNKNLHASFELWHARLGHIFQSDGGAEFTSNRFQSHFQQFGIHHQMSCPYTPSQNRRAERKHRHVTETGLALLFHSHVPPRYWVDAFSTATYIINRLLLPVLGGLSPFKVLFGKSPNYENFHPFGCRVYPCLRDYAPHKFSPRSLPCIFLGYSSSHKGFRCFDTTTSHTYITWHARLDEHFFPFSNTSSATSIADISLSNFFEPCALEPSPSPSSPTTTRVPPSPLCHSCADDFAVEPLQVSSSATESTFSSAAVSPVPASTTTLVSFAAPMDPIHTTTSATPASHPMITRAKSGIFKPRHPAHLSFVQSSPLIHALLATSKPKGFKSVAKNLAWLAAMDDEIKALQTNHTWDLVPWPSNTNIVGSKRVFRTKFLSDGSIECFKVRLVAKGYTQLPSLDYKDTFSPVVKASTVHVVLSLTVSHKWPLRQLDVKNAILNGILHETVYMDDYYQKVLFCRPNYNGFKHL</sequence>
<evidence type="ECO:0000313" key="4">
    <source>
        <dbReference type="Proteomes" id="UP000288805"/>
    </source>
</evidence>
<dbReference type="Pfam" id="PF22936">
    <property type="entry name" value="Pol_BBD"/>
    <property type="match status" value="1"/>
</dbReference>
<dbReference type="InterPro" id="IPR054722">
    <property type="entry name" value="PolX-like_BBD"/>
</dbReference>
<dbReference type="PANTHER" id="PTHR47481:SF35">
    <property type="entry name" value="ZINC FINGER, CCHC-TYPE-RELATED"/>
    <property type="match status" value="1"/>
</dbReference>
<dbReference type="GO" id="GO:0015074">
    <property type="term" value="P:DNA integration"/>
    <property type="evidence" value="ECO:0007669"/>
    <property type="project" value="InterPro"/>
</dbReference>
<name>A0A438BWL7_VITVI</name>
<dbReference type="SUPFAM" id="SSF53098">
    <property type="entry name" value="Ribonuclease H-like"/>
    <property type="match status" value="1"/>
</dbReference>
<dbReference type="Pfam" id="PF07727">
    <property type="entry name" value="RVT_2"/>
    <property type="match status" value="1"/>
</dbReference>
<dbReference type="Pfam" id="PF25597">
    <property type="entry name" value="SH3_retrovirus"/>
    <property type="match status" value="1"/>
</dbReference>
<dbReference type="InterPro" id="IPR036397">
    <property type="entry name" value="RNaseH_sf"/>
</dbReference>
<proteinExistence type="predicted"/>
<feature type="compositionally biased region" description="Basic residues" evidence="1">
    <location>
        <begin position="201"/>
        <end position="220"/>
    </location>
</feature>
<dbReference type="InterPro" id="IPR012337">
    <property type="entry name" value="RNaseH-like_sf"/>
</dbReference>
<evidence type="ECO:0000256" key="1">
    <source>
        <dbReference type="SAM" id="MobiDB-lite"/>
    </source>
</evidence>
<dbReference type="InterPro" id="IPR001584">
    <property type="entry name" value="Integrase_cat-core"/>
</dbReference>
<dbReference type="PANTHER" id="PTHR47481">
    <property type="match status" value="1"/>
</dbReference>
<dbReference type="GO" id="GO:0003676">
    <property type="term" value="F:nucleic acid binding"/>
    <property type="evidence" value="ECO:0007669"/>
    <property type="project" value="InterPro"/>
</dbReference>
<evidence type="ECO:0000313" key="3">
    <source>
        <dbReference type="EMBL" id="RVW15307.1"/>
    </source>
</evidence>
<dbReference type="InterPro" id="IPR057670">
    <property type="entry name" value="SH3_retrovirus"/>
</dbReference>
<gene>
    <name evidence="3" type="primary">RE1_2985</name>
    <name evidence="3" type="ORF">CK203_085626</name>
</gene>